<reference evidence="2 3" key="1">
    <citation type="submission" date="2017-11" db="EMBL/GenBank/DDBJ databases">
        <title>De-novo sequencing of pomegranate (Punica granatum L.) genome.</title>
        <authorList>
            <person name="Akparov Z."/>
            <person name="Amiraslanov A."/>
            <person name="Hajiyeva S."/>
            <person name="Abbasov M."/>
            <person name="Kaur K."/>
            <person name="Hamwieh A."/>
            <person name="Solovyev V."/>
            <person name="Salamov A."/>
            <person name="Braich B."/>
            <person name="Kosarev P."/>
            <person name="Mahmoud A."/>
            <person name="Hajiyev E."/>
            <person name="Babayeva S."/>
            <person name="Izzatullayeva V."/>
            <person name="Mammadov A."/>
            <person name="Mammadov A."/>
            <person name="Sharifova S."/>
            <person name="Ojaghi J."/>
            <person name="Eynullazada K."/>
            <person name="Bayramov B."/>
            <person name="Abdulazimova A."/>
            <person name="Shahmuradov I."/>
        </authorList>
    </citation>
    <scope>NUCLEOTIDE SEQUENCE [LARGE SCALE GENOMIC DNA]</scope>
    <source>
        <strain evidence="3">cv. AG2017</strain>
        <tissue evidence="2">Leaf</tissue>
    </source>
</reference>
<protein>
    <submittedName>
        <fullName evidence="2">Uncharacterized protein</fullName>
    </submittedName>
</protein>
<feature type="region of interest" description="Disordered" evidence="1">
    <location>
        <begin position="60"/>
        <end position="86"/>
    </location>
</feature>
<evidence type="ECO:0000256" key="1">
    <source>
        <dbReference type="SAM" id="MobiDB-lite"/>
    </source>
</evidence>
<keyword evidence="3" id="KW-1185">Reference proteome</keyword>
<dbReference type="AlphaFoldDB" id="A0A2I0KIQ1"/>
<evidence type="ECO:0000313" key="2">
    <source>
        <dbReference type="EMBL" id="PKI68200.1"/>
    </source>
</evidence>
<proteinExistence type="predicted"/>
<dbReference type="EMBL" id="PGOL01000567">
    <property type="protein sequence ID" value="PKI68200.1"/>
    <property type="molecule type" value="Genomic_DNA"/>
</dbReference>
<comment type="caution">
    <text evidence="2">The sequence shown here is derived from an EMBL/GenBank/DDBJ whole genome shotgun (WGS) entry which is preliminary data.</text>
</comment>
<feature type="compositionally biased region" description="Gly residues" evidence="1">
    <location>
        <begin position="65"/>
        <end position="83"/>
    </location>
</feature>
<gene>
    <name evidence="2" type="ORF">CRG98_011399</name>
</gene>
<organism evidence="2 3">
    <name type="scientific">Punica granatum</name>
    <name type="common">Pomegranate</name>
    <dbReference type="NCBI Taxonomy" id="22663"/>
    <lineage>
        <taxon>Eukaryota</taxon>
        <taxon>Viridiplantae</taxon>
        <taxon>Streptophyta</taxon>
        <taxon>Embryophyta</taxon>
        <taxon>Tracheophyta</taxon>
        <taxon>Spermatophyta</taxon>
        <taxon>Magnoliopsida</taxon>
        <taxon>eudicotyledons</taxon>
        <taxon>Gunneridae</taxon>
        <taxon>Pentapetalae</taxon>
        <taxon>rosids</taxon>
        <taxon>malvids</taxon>
        <taxon>Myrtales</taxon>
        <taxon>Lythraceae</taxon>
        <taxon>Punica</taxon>
    </lineage>
</organism>
<dbReference type="Proteomes" id="UP000233551">
    <property type="component" value="Unassembled WGS sequence"/>
</dbReference>
<name>A0A2I0KIQ1_PUNGR</name>
<accession>A0A2I0KIQ1</accession>
<evidence type="ECO:0000313" key="3">
    <source>
        <dbReference type="Proteomes" id="UP000233551"/>
    </source>
</evidence>
<sequence>MLKQKVSVLPFDLLLHVFTSGSTSKRNHRNWGQFLDYLWSSSSLSCQGGIRRLGQQMVEKERGAGKGAGRGGPGAVAGGGGAGRNRSWSAVAMEREGAVRCCGGRAATIASAGQG</sequence>